<dbReference type="PROSITE" id="PS51257">
    <property type="entry name" value="PROKAR_LIPOPROTEIN"/>
    <property type="match status" value="1"/>
</dbReference>
<feature type="domain" description="Peptidase M13 C-terminal" evidence="9">
    <location>
        <begin position="470"/>
        <end position="672"/>
    </location>
</feature>
<dbReference type="InterPro" id="IPR008753">
    <property type="entry name" value="Peptidase_M13_N"/>
</dbReference>
<evidence type="ECO:0000256" key="8">
    <source>
        <dbReference type="SAM" id="SignalP"/>
    </source>
</evidence>
<protein>
    <submittedName>
        <fullName evidence="11">M13 family metallopeptidase</fullName>
    </submittedName>
</protein>
<evidence type="ECO:0000313" key="12">
    <source>
        <dbReference type="Proteomes" id="UP000712007"/>
    </source>
</evidence>
<dbReference type="EMBL" id="JADIMV010000051">
    <property type="protein sequence ID" value="MBO8439601.1"/>
    <property type="molecule type" value="Genomic_DNA"/>
</dbReference>
<dbReference type="GO" id="GO:0004222">
    <property type="term" value="F:metalloendopeptidase activity"/>
    <property type="evidence" value="ECO:0007669"/>
    <property type="project" value="InterPro"/>
</dbReference>
<gene>
    <name evidence="11" type="ORF">IAC51_03015</name>
</gene>
<keyword evidence="5" id="KW-0378">Hydrolase</keyword>
<name>A0A940DJL3_9BACT</name>
<evidence type="ECO:0000256" key="7">
    <source>
        <dbReference type="ARBA" id="ARBA00023049"/>
    </source>
</evidence>
<dbReference type="AlphaFoldDB" id="A0A940DJL3"/>
<comment type="similarity">
    <text evidence="2">Belongs to the peptidase M13 family.</text>
</comment>
<accession>A0A940DJL3</accession>
<keyword evidence="3" id="KW-0645">Protease</keyword>
<dbReference type="GO" id="GO:0005886">
    <property type="term" value="C:plasma membrane"/>
    <property type="evidence" value="ECO:0007669"/>
    <property type="project" value="TreeGrafter"/>
</dbReference>
<organism evidence="11 12">
    <name type="scientific">Candidatus Aphodosoma intestinipullorum</name>
    <dbReference type="NCBI Taxonomy" id="2840674"/>
    <lineage>
        <taxon>Bacteria</taxon>
        <taxon>Pseudomonadati</taxon>
        <taxon>Bacteroidota</taxon>
        <taxon>Bacteroidia</taxon>
        <taxon>Bacteroidales</taxon>
        <taxon>Candidatus Aphodosoma</taxon>
    </lineage>
</organism>
<dbReference type="GO" id="GO:0046872">
    <property type="term" value="F:metal ion binding"/>
    <property type="evidence" value="ECO:0007669"/>
    <property type="project" value="UniProtKB-KW"/>
</dbReference>
<evidence type="ECO:0000256" key="5">
    <source>
        <dbReference type="ARBA" id="ARBA00022801"/>
    </source>
</evidence>
<dbReference type="Gene3D" id="1.10.1380.10">
    <property type="entry name" value="Neutral endopeptidase , domain2"/>
    <property type="match status" value="1"/>
</dbReference>
<feature type="chain" id="PRO_5037875702" evidence="8">
    <location>
        <begin position="22"/>
        <end position="675"/>
    </location>
</feature>
<evidence type="ECO:0000256" key="1">
    <source>
        <dbReference type="ARBA" id="ARBA00001947"/>
    </source>
</evidence>
<dbReference type="PROSITE" id="PS51885">
    <property type="entry name" value="NEPRILYSIN"/>
    <property type="match status" value="1"/>
</dbReference>
<dbReference type="GO" id="GO:0016485">
    <property type="term" value="P:protein processing"/>
    <property type="evidence" value="ECO:0007669"/>
    <property type="project" value="TreeGrafter"/>
</dbReference>
<dbReference type="Gene3D" id="3.40.390.10">
    <property type="entry name" value="Collagenase (Catalytic Domain)"/>
    <property type="match status" value="1"/>
</dbReference>
<dbReference type="InterPro" id="IPR018497">
    <property type="entry name" value="Peptidase_M13_C"/>
</dbReference>
<evidence type="ECO:0000259" key="9">
    <source>
        <dbReference type="Pfam" id="PF01431"/>
    </source>
</evidence>
<dbReference type="Proteomes" id="UP000712007">
    <property type="component" value="Unassembled WGS sequence"/>
</dbReference>
<dbReference type="SUPFAM" id="SSF55486">
    <property type="entry name" value="Metalloproteases ('zincins'), catalytic domain"/>
    <property type="match status" value="1"/>
</dbReference>
<evidence type="ECO:0000256" key="3">
    <source>
        <dbReference type="ARBA" id="ARBA00022670"/>
    </source>
</evidence>
<comment type="cofactor">
    <cofactor evidence="1">
        <name>Zn(2+)</name>
        <dbReference type="ChEBI" id="CHEBI:29105"/>
    </cofactor>
</comment>
<proteinExistence type="inferred from homology"/>
<keyword evidence="6" id="KW-0862">Zinc</keyword>
<evidence type="ECO:0000256" key="6">
    <source>
        <dbReference type="ARBA" id="ARBA00022833"/>
    </source>
</evidence>
<dbReference type="InterPro" id="IPR042089">
    <property type="entry name" value="Peptidase_M13_dom_2"/>
</dbReference>
<sequence length="675" mass="75754">MKKIYYPLLALAFAAAGCTNGGDTQSAGIKMENMDQTAKPGTDFYKYACGGWQQLHPLTDEYSRFGSFDKLAEDNREQLRSLIEGIAAIQHEKGSVEQKIGDLFNIAMDSARLNREGIEPIKADLAKIDGIKSNADIAAVMGEMNYLNMFFVYYVDADIKDSKKNLLQTYQAGIGMGERDYYLDESETMKSTRDAYAAHVAKMFTLAGYSDEEAQKASAAVMDIETRLAKAHFTQEQQRNPEGNYHKYTIAQVKEQYPGFDWDAYLKGIGASAATEMSVSQEEPVREAIAIINSTDLDALKYYMKWALLNASASYLGDAMEEQSFEFFGKVMSGKQEQSPRWKRAVSAVDGSLGEAVGEMYVAKYFPPEAKARMEQLVENLRTAYSQRIDNLTWMSDETKAKAQEKLAAIYVKVGYPNKWQDYTALTIDPALTYWENAKAVNAFNNAVMMEKLTKPVDKEEWHMTPQTVNAYYNPTTNEICFPAGILQYPFFDMQADDAFNYGAIGVVIAHEITHGFDDQGSQFDKEGNLSNWWTAEDRANFEARTKVMEEYFNNIEVNDEGLHANGAFTLGENIADHGGLQVAFLAFQNATKDNPLPVIDGLTPEQRFFIAYAGVWAGNIRPEEIVRRTKTDPHSLGEWRVNGALPHIGAWYDAFGITESDPLYVAPENRVSIW</sequence>
<dbReference type="Pfam" id="PF05649">
    <property type="entry name" value="Peptidase_M13_N"/>
    <property type="match status" value="1"/>
</dbReference>
<keyword evidence="4" id="KW-0479">Metal-binding</keyword>
<feature type="signal peptide" evidence="8">
    <location>
        <begin position="1"/>
        <end position="21"/>
    </location>
</feature>
<evidence type="ECO:0000256" key="2">
    <source>
        <dbReference type="ARBA" id="ARBA00007357"/>
    </source>
</evidence>
<dbReference type="CDD" id="cd08662">
    <property type="entry name" value="M13"/>
    <property type="match status" value="1"/>
</dbReference>
<reference evidence="11" key="1">
    <citation type="submission" date="2020-10" db="EMBL/GenBank/DDBJ databases">
        <authorList>
            <person name="Gilroy R."/>
        </authorList>
    </citation>
    <scope>NUCLEOTIDE SEQUENCE</scope>
    <source>
        <strain evidence="11">3924</strain>
    </source>
</reference>
<dbReference type="Pfam" id="PF01431">
    <property type="entry name" value="Peptidase_M13"/>
    <property type="match status" value="1"/>
</dbReference>
<reference evidence="11" key="2">
    <citation type="journal article" date="2021" name="PeerJ">
        <title>Extensive microbial diversity within the chicken gut microbiome revealed by metagenomics and culture.</title>
        <authorList>
            <person name="Gilroy R."/>
            <person name="Ravi A."/>
            <person name="Getino M."/>
            <person name="Pursley I."/>
            <person name="Horton D.L."/>
            <person name="Alikhan N.F."/>
            <person name="Baker D."/>
            <person name="Gharbi K."/>
            <person name="Hall N."/>
            <person name="Watson M."/>
            <person name="Adriaenssens E.M."/>
            <person name="Foster-Nyarko E."/>
            <person name="Jarju S."/>
            <person name="Secka A."/>
            <person name="Antonio M."/>
            <person name="Oren A."/>
            <person name="Chaudhuri R.R."/>
            <person name="La Ragione R."/>
            <person name="Hildebrand F."/>
            <person name="Pallen M.J."/>
        </authorList>
    </citation>
    <scope>NUCLEOTIDE SEQUENCE</scope>
    <source>
        <strain evidence="11">3924</strain>
    </source>
</reference>
<comment type="caution">
    <text evidence="11">The sequence shown here is derived from an EMBL/GenBank/DDBJ whole genome shotgun (WGS) entry which is preliminary data.</text>
</comment>
<dbReference type="PANTHER" id="PTHR11733:SF167">
    <property type="entry name" value="FI17812P1-RELATED"/>
    <property type="match status" value="1"/>
</dbReference>
<dbReference type="InterPro" id="IPR000718">
    <property type="entry name" value="Peptidase_M13"/>
</dbReference>
<evidence type="ECO:0000256" key="4">
    <source>
        <dbReference type="ARBA" id="ARBA00022723"/>
    </source>
</evidence>
<keyword evidence="7" id="KW-0482">Metalloprotease</keyword>
<dbReference type="PANTHER" id="PTHR11733">
    <property type="entry name" value="ZINC METALLOPROTEASE FAMILY M13 NEPRILYSIN-RELATED"/>
    <property type="match status" value="1"/>
</dbReference>
<feature type="domain" description="Peptidase M13 N-terminal" evidence="10">
    <location>
        <begin position="40"/>
        <end position="417"/>
    </location>
</feature>
<dbReference type="PRINTS" id="PR00786">
    <property type="entry name" value="NEPRILYSIN"/>
</dbReference>
<keyword evidence="8" id="KW-0732">Signal</keyword>
<dbReference type="InterPro" id="IPR024079">
    <property type="entry name" value="MetalloPept_cat_dom_sf"/>
</dbReference>
<evidence type="ECO:0000313" key="11">
    <source>
        <dbReference type="EMBL" id="MBO8439601.1"/>
    </source>
</evidence>
<evidence type="ECO:0000259" key="10">
    <source>
        <dbReference type="Pfam" id="PF05649"/>
    </source>
</evidence>